<dbReference type="GO" id="GO:0004813">
    <property type="term" value="F:alanine-tRNA ligase activity"/>
    <property type="evidence" value="ECO:0007669"/>
    <property type="project" value="InterPro"/>
</dbReference>
<keyword evidence="4" id="KW-0479">Metal-binding</keyword>
<dbReference type="SMART" id="SM00863">
    <property type="entry name" value="tRNA_SAD"/>
    <property type="match status" value="1"/>
</dbReference>
<evidence type="ECO:0000256" key="5">
    <source>
        <dbReference type="ARBA" id="ARBA00022833"/>
    </source>
</evidence>
<comment type="subcellular location">
    <subcellularLocation>
        <location evidence="2">Cytoplasm</location>
    </subcellularLocation>
</comment>
<dbReference type="RefSeq" id="WP_193436629.1">
    <property type="nucleotide sequence ID" value="NZ_CP063144.1"/>
</dbReference>
<dbReference type="AlphaFoldDB" id="A0A7M1UTG2"/>
<accession>A0A7M1UTG2</accession>
<dbReference type="InterPro" id="IPR051335">
    <property type="entry name" value="Alanyl-tRNA_Editing_Enzymes"/>
</dbReference>
<dbReference type="SUPFAM" id="SSF55186">
    <property type="entry name" value="ThrRS/AlaRS common domain"/>
    <property type="match status" value="1"/>
</dbReference>
<dbReference type="KEGG" id="tcs:IMZ38_02630"/>
<dbReference type="Gene3D" id="2.40.30.130">
    <property type="match status" value="1"/>
</dbReference>
<dbReference type="EMBL" id="CP063144">
    <property type="protein sequence ID" value="QOR94833.1"/>
    <property type="molecule type" value="Genomic_DNA"/>
</dbReference>
<dbReference type="PANTHER" id="PTHR43462">
    <property type="entry name" value="ALANYL-TRNA EDITING PROTEIN"/>
    <property type="match status" value="1"/>
</dbReference>
<dbReference type="PANTHER" id="PTHR43462:SF1">
    <property type="entry name" value="ALANYL-TRNA EDITING PROTEIN AARSD1"/>
    <property type="match status" value="1"/>
</dbReference>
<evidence type="ECO:0000259" key="6">
    <source>
        <dbReference type="PROSITE" id="PS50860"/>
    </source>
</evidence>
<dbReference type="GO" id="GO:0005524">
    <property type="term" value="F:ATP binding"/>
    <property type="evidence" value="ECO:0007669"/>
    <property type="project" value="InterPro"/>
</dbReference>
<dbReference type="InterPro" id="IPR012947">
    <property type="entry name" value="tRNA_SAD"/>
</dbReference>
<evidence type="ECO:0000256" key="4">
    <source>
        <dbReference type="ARBA" id="ARBA00022723"/>
    </source>
</evidence>
<evidence type="ECO:0000256" key="2">
    <source>
        <dbReference type="ARBA" id="ARBA00004496"/>
    </source>
</evidence>
<comment type="cofactor">
    <cofactor evidence="1">
        <name>Zn(2+)</name>
        <dbReference type="ChEBI" id="CHEBI:29105"/>
    </cofactor>
</comment>
<reference evidence="7 8" key="1">
    <citation type="submission" date="2020-10" db="EMBL/GenBank/DDBJ databases">
        <title>Complete genome sequence of Thermosphaera aggregans strain 3507.</title>
        <authorList>
            <person name="Zayulina K.S."/>
            <person name="Elcheninov A.G."/>
            <person name="Toshchakov S.V."/>
            <person name="Kublanov I.V."/>
            <person name="Kochetkova T.V."/>
        </authorList>
    </citation>
    <scope>NUCLEOTIDE SEQUENCE [LARGE SCALE GENOMIC DNA]</scope>
    <source>
        <strain evidence="7 8">3507</strain>
    </source>
</reference>
<dbReference type="GO" id="GO:0006419">
    <property type="term" value="P:alanyl-tRNA aminoacylation"/>
    <property type="evidence" value="ECO:0007669"/>
    <property type="project" value="InterPro"/>
</dbReference>
<dbReference type="InterPro" id="IPR018164">
    <property type="entry name" value="Ala-tRNA-synth_IIc_N"/>
</dbReference>
<keyword evidence="8" id="KW-1185">Reference proteome</keyword>
<dbReference type="GeneID" id="59454278"/>
<feature type="domain" description="Alanyl-transfer RNA synthetases family profile" evidence="6">
    <location>
        <begin position="1"/>
        <end position="248"/>
    </location>
</feature>
<dbReference type="OrthoDB" id="11392at2157"/>
<evidence type="ECO:0000313" key="8">
    <source>
        <dbReference type="Proteomes" id="UP000593766"/>
    </source>
</evidence>
<dbReference type="SUPFAM" id="SSF50447">
    <property type="entry name" value="Translation proteins"/>
    <property type="match status" value="1"/>
</dbReference>
<evidence type="ECO:0000256" key="3">
    <source>
        <dbReference type="ARBA" id="ARBA00022490"/>
    </source>
</evidence>
<dbReference type="GO" id="GO:0003676">
    <property type="term" value="F:nucleic acid binding"/>
    <property type="evidence" value="ECO:0007669"/>
    <property type="project" value="InterPro"/>
</dbReference>
<name>A0A7M1UTG2_9CREN</name>
<dbReference type="PROSITE" id="PS50860">
    <property type="entry name" value="AA_TRNA_LIGASE_II_ALA"/>
    <property type="match status" value="1"/>
</dbReference>
<dbReference type="GO" id="GO:0002161">
    <property type="term" value="F:aminoacyl-tRNA deacylase activity"/>
    <property type="evidence" value="ECO:0007669"/>
    <property type="project" value="UniProtKB-ARBA"/>
</dbReference>
<evidence type="ECO:0000313" key="7">
    <source>
        <dbReference type="EMBL" id="QOR94833.1"/>
    </source>
</evidence>
<keyword evidence="5" id="KW-0862">Zinc</keyword>
<dbReference type="Gene3D" id="3.30.980.10">
    <property type="entry name" value="Threonyl-trna Synthetase, Chain A, domain 2"/>
    <property type="match status" value="1"/>
</dbReference>
<evidence type="ECO:0000256" key="1">
    <source>
        <dbReference type="ARBA" id="ARBA00001947"/>
    </source>
</evidence>
<keyword evidence="3" id="KW-0963">Cytoplasm</keyword>
<sequence length="254" mass="29057">MVDLYSWLKNMLGTELLYLEDSYLKTATVNLLDYACDKPGRCYLVFDKTVFHPKTGGQGSDTGWVKGEGIKFRVEKALMVKNVVAHYGRLVEGNLPVKGSQVVLELDWEPRYKTMRLHTAGHILDYAVMKAYGRNVNTLEAQHAPPDAYIEYDARSASKEVVEEVLREATRIVEEARRVKAFWVSWEQLPARIYNAPNLQRLPRTSRYRVVEIEGVNAIPCTGTHVSNTKEVGRIKILRLEETVRGFKLYYDAD</sequence>
<protein>
    <submittedName>
        <fullName evidence="7">Alanyl-tRNA editing protein</fullName>
    </submittedName>
</protein>
<dbReference type="Proteomes" id="UP000593766">
    <property type="component" value="Chromosome"/>
</dbReference>
<dbReference type="InterPro" id="IPR009000">
    <property type="entry name" value="Transl_B-barrel_sf"/>
</dbReference>
<dbReference type="Pfam" id="PF01411">
    <property type="entry name" value="tRNA-synt_2c"/>
    <property type="match status" value="1"/>
</dbReference>
<dbReference type="InterPro" id="IPR018163">
    <property type="entry name" value="Thr/Ala-tRNA-synth_IIc_edit"/>
</dbReference>
<organism evidence="7 8">
    <name type="scientific">Thermosphaera chiliense</name>
    <dbReference type="NCBI Taxonomy" id="3402707"/>
    <lineage>
        <taxon>Archaea</taxon>
        <taxon>Thermoproteota</taxon>
        <taxon>Thermoprotei</taxon>
        <taxon>Desulfurococcales</taxon>
        <taxon>Desulfurococcaceae</taxon>
        <taxon>Thermosphaera</taxon>
    </lineage>
</organism>
<gene>
    <name evidence="7" type="ORF">IMZ38_02630</name>
</gene>
<dbReference type="Pfam" id="PF07973">
    <property type="entry name" value="tRNA_SAD"/>
    <property type="match status" value="1"/>
</dbReference>
<dbReference type="GO" id="GO:0005737">
    <property type="term" value="C:cytoplasm"/>
    <property type="evidence" value="ECO:0007669"/>
    <property type="project" value="UniProtKB-SubCell"/>
</dbReference>
<dbReference type="InterPro" id="IPR018165">
    <property type="entry name" value="Ala-tRNA-synth_IIc_core"/>
</dbReference>
<dbReference type="GO" id="GO:0046872">
    <property type="term" value="F:metal ion binding"/>
    <property type="evidence" value="ECO:0007669"/>
    <property type="project" value="UniProtKB-KW"/>
</dbReference>
<proteinExistence type="predicted"/>